<dbReference type="AlphaFoldDB" id="A0A840DP33"/>
<dbReference type="GO" id="GO:0033389">
    <property type="term" value="P:putrescine biosynthetic process from arginine, via agmatine"/>
    <property type="evidence" value="ECO:0007669"/>
    <property type="project" value="TreeGrafter"/>
</dbReference>
<name>A0A840DP33_9BACL</name>
<protein>
    <submittedName>
        <fullName evidence="2">Arginase family enzyme</fullName>
    </submittedName>
</protein>
<comment type="similarity">
    <text evidence="1">Belongs to the arginase family.</text>
</comment>
<dbReference type="EMBL" id="JACIDE010000006">
    <property type="protein sequence ID" value="MBB4073395.1"/>
    <property type="molecule type" value="Genomic_DNA"/>
</dbReference>
<dbReference type="InterPro" id="IPR023696">
    <property type="entry name" value="Ureohydrolase_dom_sf"/>
</dbReference>
<dbReference type="InterPro" id="IPR006035">
    <property type="entry name" value="Ureohydrolase"/>
</dbReference>
<dbReference type="SUPFAM" id="SSF52768">
    <property type="entry name" value="Arginase/deacetylase"/>
    <property type="match status" value="1"/>
</dbReference>
<reference evidence="2 3" key="1">
    <citation type="submission" date="2020-08" db="EMBL/GenBank/DDBJ databases">
        <title>Genomic Encyclopedia of Type Strains, Phase IV (KMG-IV): sequencing the most valuable type-strain genomes for metagenomic binning, comparative biology and taxonomic classification.</title>
        <authorList>
            <person name="Goeker M."/>
        </authorList>
    </citation>
    <scope>NUCLEOTIDE SEQUENCE [LARGE SCALE GENOMIC DNA]</scope>
    <source>
        <strain evidence="2 3">DSM 17075</strain>
    </source>
</reference>
<dbReference type="PANTHER" id="PTHR11358">
    <property type="entry name" value="ARGINASE/AGMATINASE"/>
    <property type="match status" value="1"/>
</dbReference>
<evidence type="ECO:0000313" key="2">
    <source>
        <dbReference type="EMBL" id="MBB4073395.1"/>
    </source>
</evidence>
<dbReference type="Gene3D" id="3.40.800.10">
    <property type="entry name" value="Ureohydrolase domain"/>
    <property type="match status" value="1"/>
</dbReference>
<evidence type="ECO:0000256" key="1">
    <source>
        <dbReference type="PROSITE-ProRule" id="PRU00742"/>
    </source>
</evidence>
<dbReference type="GO" id="GO:0046872">
    <property type="term" value="F:metal ion binding"/>
    <property type="evidence" value="ECO:0007669"/>
    <property type="project" value="InterPro"/>
</dbReference>
<comment type="caution">
    <text evidence="2">The sequence shown here is derived from an EMBL/GenBank/DDBJ whole genome shotgun (WGS) entry which is preliminary data.</text>
</comment>
<dbReference type="Proteomes" id="UP000559598">
    <property type="component" value="Unassembled WGS sequence"/>
</dbReference>
<dbReference type="PROSITE" id="PS51409">
    <property type="entry name" value="ARGINASE_2"/>
    <property type="match status" value="1"/>
</dbReference>
<keyword evidence="3" id="KW-1185">Reference proteome</keyword>
<dbReference type="Pfam" id="PF00491">
    <property type="entry name" value="Arginase"/>
    <property type="match status" value="1"/>
</dbReference>
<sequence>MRFHGVTFLNIDGTYSSQQRLLRLPHEWIDATDIPQTNLYCAPQALTEIEKRLLQRRFQGMTFIGSGNYHYVSYLLMKRITEPFTLVLFDNHTDIGTSKDGVISCGSWVSHALTIPALDKVIIVGPSEWSPSFAKSITIFPTLLSPKLLLSHIQTEHVYISIDKDVLCREDAVTNWEQGTMSLSFLLRCLQTLFAYKRVIGMDVCGEYPQAAVDLFHPLHREANRKNEYANLCIAETYLHHTLHHPRLA</sequence>
<evidence type="ECO:0000313" key="3">
    <source>
        <dbReference type="Proteomes" id="UP000559598"/>
    </source>
</evidence>
<dbReference type="GO" id="GO:0008783">
    <property type="term" value="F:agmatinase activity"/>
    <property type="evidence" value="ECO:0007669"/>
    <property type="project" value="TreeGrafter"/>
</dbReference>
<gene>
    <name evidence="2" type="ORF">GGR02_001157</name>
</gene>
<dbReference type="RefSeq" id="WP_183183752.1">
    <property type="nucleotide sequence ID" value="NZ_BMNP01000004.1"/>
</dbReference>
<dbReference type="PANTHER" id="PTHR11358:SF41">
    <property type="entry name" value="ARGINASE"/>
    <property type="match status" value="1"/>
</dbReference>
<proteinExistence type="inferred from homology"/>
<accession>A0A840DP33</accession>
<organism evidence="2 3">
    <name type="scientific">Anoxybacteroides voinovskiense</name>
    <dbReference type="NCBI Taxonomy" id="230470"/>
    <lineage>
        <taxon>Bacteria</taxon>
        <taxon>Bacillati</taxon>
        <taxon>Bacillota</taxon>
        <taxon>Bacilli</taxon>
        <taxon>Bacillales</taxon>
        <taxon>Anoxybacillaceae</taxon>
        <taxon>Anoxybacteroides</taxon>
    </lineage>
</organism>